<evidence type="ECO:0000313" key="2">
    <source>
        <dbReference type="Proteomes" id="UP000785679"/>
    </source>
</evidence>
<evidence type="ECO:0000313" key="1">
    <source>
        <dbReference type="EMBL" id="TNV75361.1"/>
    </source>
</evidence>
<accession>A0A8J8NHN2</accession>
<reference evidence="1" key="1">
    <citation type="submission" date="2019-06" db="EMBL/GenBank/DDBJ databases">
        <authorList>
            <person name="Zheng W."/>
        </authorList>
    </citation>
    <scope>NUCLEOTIDE SEQUENCE</scope>
    <source>
        <strain evidence="1">QDHG01</strain>
    </source>
</reference>
<sequence length="114" mass="12974">MVEICDMRSCRGADTFHVCWDQRWSSIEIGQHLISGMERVVCIKLPNSQKIAIEQFSASLFVLSVQIPFPLNFIQDSSCCVRRIQLVINLTISIQHTRRTQISQLLSPSDLSPI</sequence>
<name>A0A8J8NHN2_HALGN</name>
<dbReference type="Proteomes" id="UP000785679">
    <property type="component" value="Unassembled WGS sequence"/>
</dbReference>
<dbReference type="AlphaFoldDB" id="A0A8J8NHN2"/>
<organism evidence="1 2">
    <name type="scientific">Halteria grandinella</name>
    <dbReference type="NCBI Taxonomy" id="5974"/>
    <lineage>
        <taxon>Eukaryota</taxon>
        <taxon>Sar</taxon>
        <taxon>Alveolata</taxon>
        <taxon>Ciliophora</taxon>
        <taxon>Intramacronucleata</taxon>
        <taxon>Spirotrichea</taxon>
        <taxon>Stichotrichia</taxon>
        <taxon>Sporadotrichida</taxon>
        <taxon>Halteriidae</taxon>
        <taxon>Halteria</taxon>
    </lineage>
</organism>
<comment type="caution">
    <text evidence="1">The sequence shown here is derived from an EMBL/GenBank/DDBJ whole genome shotgun (WGS) entry which is preliminary data.</text>
</comment>
<dbReference type="EMBL" id="RRYP01015759">
    <property type="protein sequence ID" value="TNV75361.1"/>
    <property type="molecule type" value="Genomic_DNA"/>
</dbReference>
<protein>
    <submittedName>
        <fullName evidence="1">Uncharacterized protein</fullName>
    </submittedName>
</protein>
<gene>
    <name evidence="1" type="ORF">FGO68_gene12984</name>
</gene>
<proteinExistence type="predicted"/>
<keyword evidence="2" id="KW-1185">Reference proteome</keyword>